<sequence>MVRERDARRAMAHQRSTRPLTENREVPLEIHPENVLVFDSIGLNDRGSPDTPEEDSWAEMAPNLAATFDGVGNLPDELSDVINWDDYLFEAVNQLSDEPIPREFLPKPPASSNTGWYPFKNKEYLIASLMLGYMHHVMSREVYSQIRLILTLAGMTLPHWTSLRRSREQIRELLKLELKHKTSVRGTQCYSLSIGQILAHELSNPYVNPHLDFYPEETHGFNVYKSSQSKKWLKDLPHDLRDGPNLMAKCAVPRITYTESPPTIVIQMPLDPSFDSHALKSLNVVDFDQIYDEIKISGLSIGQLCSHQIWVFHQTLDSFLIHGEQRPQGGFSNARGGDKYDLTQHKFKPMSHLLPECAIIGKPEERRILSSPRPLLPQKPNERREWSVIKSQTKQLWELGQKGVKSHFENETRLLGVRDSINRYFVEIMQQKKNTSAHKEVQKLAKEEPDRIFNPFLKLKGFDGTRDTPVEHLHVVLLGVVKYLVRDFMTSLKGKQLEQLEAAWQAFNIDSLNISSIQANYLVHHYSSLVGKDFKIVLQAAPFVFYQFMDEKLRKLWIALGQLSTYVFQTRINNMAQYLNELRKHIDIFLCLLVDRTAQWVNKPKFHILKHLPDCIESLGCASLFATEQFESFNSVLRTASVHSNRLRPGRDLALSFLNYQALRLVLSNARLYNHKTNIAFYCSPEVNNLFRYNVLIQKSMGYNHVLVNTPSAFPTVIQCPLLPEDEQEIPAYFQQYPDSVITQVSQLRLSEKDVVKRGYFVLVSPTANMRELRNTHEHRYAAVKDIKACLNVQHNCSSGGCSMVPNTSPQRAGLEAAPASNCVKHLDDTHFILNSSSLHSIDSHRQLASLTVAPIEAWQWNQAIRNGLDEWINPSDS</sequence>
<dbReference type="PANTHER" id="PTHR31912:SF34">
    <property type="entry name" value="NOTOCHORD-RELATED PROTEIN"/>
    <property type="match status" value="1"/>
</dbReference>
<name>A0A2N5T151_9BASI</name>
<protein>
    <submittedName>
        <fullName evidence="2">Uncharacterized protein</fullName>
    </submittedName>
</protein>
<dbReference type="Proteomes" id="UP000235392">
    <property type="component" value="Unassembled WGS sequence"/>
</dbReference>
<organism evidence="2 3">
    <name type="scientific">Puccinia coronata f. sp. avenae</name>
    <dbReference type="NCBI Taxonomy" id="200324"/>
    <lineage>
        <taxon>Eukaryota</taxon>
        <taxon>Fungi</taxon>
        <taxon>Dikarya</taxon>
        <taxon>Basidiomycota</taxon>
        <taxon>Pucciniomycotina</taxon>
        <taxon>Pucciniomycetes</taxon>
        <taxon>Pucciniales</taxon>
        <taxon>Pucciniaceae</taxon>
        <taxon>Puccinia</taxon>
    </lineage>
</organism>
<comment type="caution">
    <text evidence="2">The sequence shown here is derived from an EMBL/GenBank/DDBJ whole genome shotgun (WGS) entry which is preliminary data.</text>
</comment>
<dbReference type="PANTHER" id="PTHR31912">
    <property type="entry name" value="IP13529P"/>
    <property type="match status" value="1"/>
</dbReference>
<evidence type="ECO:0000256" key="1">
    <source>
        <dbReference type="SAM" id="MobiDB-lite"/>
    </source>
</evidence>
<accession>A0A2N5T151</accession>
<reference evidence="2 3" key="1">
    <citation type="submission" date="2017-11" db="EMBL/GenBank/DDBJ databases">
        <title>De novo assembly and phasing of dikaryotic genomes from two isolates of Puccinia coronata f. sp. avenae, the causal agent of oat crown rust.</title>
        <authorList>
            <person name="Miller M.E."/>
            <person name="Zhang Y."/>
            <person name="Omidvar V."/>
            <person name="Sperschneider J."/>
            <person name="Schwessinger B."/>
            <person name="Raley C."/>
            <person name="Palmer J.M."/>
            <person name="Garnica D."/>
            <person name="Upadhyaya N."/>
            <person name="Rathjen J."/>
            <person name="Taylor J.M."/>
            <person name="Park R.F."/>
            <person name="Dodds P.N."/>
            <person name="Hirsch C.D."/>
            <person name="Kianian S.F."/>
            <person name="Figueroa M."/>
        </authorList>
    </citation>
    <scope>NUCLEOTIDE SEQUENCE [LARGE SCALE GENOMIC DNA]</scope>
    <source>
        <strain evidence="2">12SD80</strain>
    </source>
</reference>
<feature type="region of interest" description="Disordered" evidence="1">
    <location>
        <begin position="1"/>
        <end position="24"/>
    </location>
</feature>
<dbReference type="AlphaFoldDB" id="A0A2N5T151"/>
<proteinExistence type="predicted"/>
<evidence type="ECO:0000313" key="2">
    <source>
        <dbReference type="EMBL" id="PLW19231.1"/>
    </source>
</evidence>
<evidence type="ECO:0000313" key="3">
    <source>
        <dbReference type="Proteomes" id="UP000235392"/>
    </source>
</evidence>
<dbReference type="EMBL" id="PGCI01000718">
    <property type="protein sequence ID" value="PLW19231.1"/>
    <property type="molecule type" value="Genomic_DNA"/>
</dbReference>
<gene>
    <name evidence="2" type="ORF">PCASD_16620</name>
</gene>